<dbReference type="AlphaFoldDB" id="A0A1Q3CAI2"/>
<protein>
    <submittedName>
        <fullName evidence="1">Uncharacterized protein</fullName>
    </submittedName>
</protein>
<dbReference type="InterPro" id="IPR036020">
    <property type="entry name" value="WW_dom_sf"/>
</dbReference>
<accession>A0A1Q3CAI2</accession>
<keyword evidence="2" id="KW-1185">Reference proteome</keyword>
<gene>
    <name evidence="1" type="ORF">CFOL_v3_20696</name>
</gene>
<evidence type="ECO:0000313" key="2">
    <source>
        <dbReference type="Proteomes" id="UP000187406"/>
    </source>
</evidence>
<sequence>MDQVFLSFIFNNTEQPVPFPWERVYDLRTETLYYINQLTGLRVIDLRPQVNLGGGLMHSETLWSDFMNLYRLNFGENPYRYNHPFILAANCLSPPAYLIVNEPVQRCPMCFDHFILSHP</sequence>
<dbReference type="OrthoDB" id="929756at2759"/>
<proteinExistence type="predicted"/>
<name>A0A1Q3CAI2_CEPFO</name>
<comment type="caution">
    <text evidence="1">The sequence shown here is derived from an EMBL/GenBank/DDBJ whole genome shotgun (WGS) entry which is preliminary data.</text>
</comment>
<dbReference type="InParanoid" id="A0A1Q3CAI2"/>
<dbReference type="Proteomes" id="UP000187406">
    <property type="component" value="Unassembled WGS sequence"/>
</dbReference>
<reference evidence="2" key="1">
    <citation type="submission" date="2016-04" db="EMBL/GenBank/DDBJ databases">
        <title>Cephalotus genome sequencing.</title>
        <authorList>
            <person name="Fukushima K."/>
            <person name="Hasebe M."/>
            <person name="Fang X."/>
        </authorList>
    </citation>
    <scope>NUCLEOTIDE SEQUENCE [LARGE SCALE GENOMIC DNA]</scope>
    <source>
        <strain evidence="2">cv. St1</strain>
    </source>
</reference>
<evidence type="ECO:0000313" key="1">
    <source>
        <dbReference type="EMBL" id="GAV77225.1"/>
    </source>
</evidence>
<dbReference type="EMBL" id="BDDD01001591">
    <property type="protein sequence ID" value="GAV77225.1"/>
    <property type="molecule type" value="Genomic_DNA"/>
</dbReference>
<dbReference type="SUPFAM" id="SSF51045">
    <property type="entry name" value="WW domain"/>
    <property type="match status" value="1"/>
</dbReference>
<organism evidence="1 2">
    <name type="scientific">Cephalotus follicularis</name>
    <name type="common">Albany pitcher plant</name>
    <dbReference type="NCBI Taxonomy" id="3775"/>
    <lineage>
        <taxon>Eukaryota</taxon>
        <taxon>Viridiplantae</taxon>
        <taxon>Streptophyta</taxon>
        <taxon>Embryophyta</taxon>
        <taxon>Tracheophyta</taxon>
        <taxon>Spermatophyta</taxon>
        <taxon>Magnoliopsida</taxon>
        <taxon>eudicotyledons</taxon>
        <taxon>Gunneridae</taxon>
        <taxon>Pentapetalae</taxon>
        <taxon>rosids</taxon>
        <taxon>fabids</taxon>
        <taxon>Oxalidales</taxon>
        <taxon>Cephalotaceae</taxon>
        <taxon>Cephalotus</taxon>
    </lineage>
</organism>